<dbReference type="OrthoDB" id="7864302at2"/>
<accession>A0A1N7KDS5</accession>
<gene>
    <name evidence="2" type="ORF">SAMN05421759_101663</name>
</gene>
<organism evidence="2 3">
    <name type="scientific">Roseivivax lentus</name>
    <dbReference type="NCBI Taxonomy" id="633194"/>
    <lineage>
        <taxon>Bacteria</taxon>
        <taxon>Pseudomonadati</taxon>
        <taxon>Pseudomonadota</taxon>
        <taxon>Alphaproteobacteria</taxon>
        <taxon>Rhodobacterales</taxon>
        <taxon>Roseobacteraceae</taxon>
        <taxon>Roseivivax</taxon>
    </lineage>
</organism>
<dbReference type="EMBL" id="FTOQ01000001">
    <property type="protein sequence ID" value="SIS59738.1"/>
    <property type="molecule type" value="Genomic_DNA"/>
</dbReference>
<dbReference type="Pfam" id="PF12975">
    <property type="entry name" value="DUF3859"/>
    <property type="match status" value="1"/>
</dbReference>
<feature type="domain" description="DUF3859" evidence="1">
    <location>
        <begin position="29"/>
        <end position="155"/>
    </location>
</feature>
<protein>
    <recommendedName>
        <fullName evidence="1">DUF3859 domain-containing protein</fullName>
    </recommendedName>
</protein>
<dbReference type="Proteomes" id="UP000186684">
    <property type="component" value="Unassembled WGS sequence"/>
</dbReference>
<name>A0A1N7KDS5_9RHOB</name>
<dbReference type="InterPro" id="IPR024331">
    <property type="entry name" value="DUF3859"/>
</dbReference>
<reference evidence="3" key="1">
    <citation type="submission" date="2017-01" db="EMBL/GenBank/DDBJ databases">
        <authorList>
            <person name="Varghese N."/>
            <person name="Submissions S."/>
        </authorList>
    </citation>
    <scope>NUCLEOTIDE SEQUENCE [LARGE SCALE GENOMIC DNA]</scope>
    <source>
        <strain evidence="3">DSM 29430</strain>
    </source>
</reference>
<evidence type="ECO:0000259" key="1">
    <source>
        <dbReference type="Pfam" id="PF12975"/>
    </source>
</evidence>
<sequence>MRWFLALLATTSTVSAEALLYDPGKLALEQGVFCNVPTTGEIAAPGTAAGKIELFATIPDFQWQTNVVPAAPNVSFGIKTDAIDGTLYDDVILTLTHPPFIGSGVEEQAYVTDLGGVSTSLNAYTFDLPEERVPGEWVFRAVRGDEVLYEARFTVVPRSMAPEIAAACEGMPLS</sequence>
<dbReference type="RefSeq" id="WP_076444928.1">
    <property type="nucleotide sequence ID" value="NZ_FTOQ01000001.1"/>
</dbReference>
<proteinExistence type="predicted"/>
<evidence type="ECO:0000313" key="3">
    <source>
        <dbReference type="Proteomes" id="UP000186684"/>
    </source>
</evidence>
<keyword evidence="3" id="KW-1185">Reference proteome</keyword>
<evidence type="ECO:0000313" key="2">
    <source>
        <dbReference type="EMBL" id="SIS59738.1"/>
    </source>
</evidence>
<dbReference type="AlphaFoldDB" id="A0A1N7KDS5"/>
<dbReference type="Gene3D" id="2.60.40.2390">
    <property type="match status" value="1"/>
</dbReference>